<evidence type="ECO:0000313" key="2">
    <source>
        <dbReference type="EMBL" id="KZV58008.1"/>
    </source>
</evidence>
<reference evidence="2 3" key="1">
    <citation type="journal article" date="2015" name="Proc. Natl. Acad. Sci. U.S.A.">
        <title>The resurrection genome of Boea hygrometrica: A blueprint for survival of dehydration.</title>
        <authorList>
            <person name="Xiao L."/>
            <person name="Yang G."/>
            <person name="Zhang L."/>
            <person name="Yang X."/>
            <person name="Zhao S."/>
            <person name="Ji Z."/>
            <person name="Zhou Q."/>
            <person name="Hu M."/>
            <person name="Wang Y."/>
            <person name="Chen M."/>
            <person name="Xu Y."/>
            <person name="Jin H."/>
            <person name="Xiao X."/>
            <person name="Hu G."/>
            <person name="Bao F."/>
            <person name="Hu Y."/>
            <person name="Wan P."/>
            <person name="Li L."/>
            <person name="Deng X."/>
            <person name="Kuang T."/>
            <person name="Xiang C."/>
            <person name="Zhu J.K."/>
            <person name="Oliver M.J."/>
            <person name="He Y."/>
        </authorList>
    </citation>
    <scope>NUCLEOTIDE SEQUENCE [LARGE SCALE GENOMIC DNA]</scope>
    <source>
        <strain evidence="3">cv. XS01</strain>
    </source>
</reference>
<sequence length="131" mass="14747">MSSIDERLVVETARSLGSSSSSEDVDTSSPSDKASRKRFLARINGDEDRLIAEGRPWYEVRASLLQESDKAILRHIWRSLDEVITKHDKLMREIEDVRGASDAEKISLSNKQAASEASVARLQADMKRMQE</sequence>
<accession>A0A2Z7DDW4</accession>
<feature type="compositionally biased region" description="Low complexity" evidence="1">
    <location>
        <begin position="15"/>
        <end position="32"/>
    </location>
</feature>
<keyword evidence="3" id="KW-1185">Reference proteome</keyword>
<organism evidence="2 3">
    <name type="scientific">Dorcoceras hygrometricum</name>
    <dbReference type="NCBI Taxonomy" id="472368"/>
    <lineage>
        <taxon>Eukaryota</taxon>
        <taxon>Viridiplantae</taxon>
        <taxon>Streptophyta</taxon>
        <taxon>Embryophyta</taxon>
        <taxon>Tracheophyta</taxon>
        <taxon>Spermatophyta</taxon>
        <taxon>Magnoliopsida</taxon>
        <taxon>eudicotyledons</taxon>
        <taxon>Gunneridae</taxon>
        <taxon>Pentapetalae</taxon>
        <taxon>asterids</taxon>
        <taxon>lamiids</taxon>
        <taxon>Lamiales</taxon>
        <taxon>Gesneriaceae</taxon>
        <taxon>Didymocarpoideae</taxon>
        <taxon>Trichosporeae</taxon>
        <taxon>Loxocarpinae</taxon>
        <taxon>Dorcoceras</taxon>
    </lineage>
</organism>
<gene>
    <name evidence="2" type="ORF">F511_43093</name>
</gene>
<dbReference type="AlphaFoldDB" id="A0A2Z7DDW4"/>
<dbReference type="EMBL" id="KQ986979">
    <property type="protein sequence ID" value="KZV58008.1"/>
    <property type="molecule type" value="Genomic_DNA"/>
</dbReference>
<evidence type="ECO:0000256" key="1">
    <source>
        <dbReference type="SAM" id="MobiDB-lite"/>
    </source>
</evidence>
<feature type="region of interest" description="Disordered" evidence="1">
    <location>
        <begin position="12"/>
        <end position="39"/>
    </location>
</feature>
<evidence type="ECO:0000313" key="3">
    <source>
        <dbReference type="Proteomes" id="UP000250235"/>
    </source>
</evidence>
<dbReference type="Proteomes" id="UP000250235">
    <property type="component" value="Unassembled WGS sequence"/>
</dbReference>
<name>A0A2Z7DDW4_9LAMI</name>
<feature type="region of interest" description="Disordered" evidence="1">
    <location>
        <begin position="101"/>
        <end position="131"/>
    </location>
</feature>
<proteinExistence type="predicted"/>
<protein>
    <submittedName>
        <fullName evidence="2">Uncharacterized protein</fullName>
    </submittedName>
</protein>